<evidence type="ECO:0000313" key="1">
    <source>
        <dbReference type="EMBL" id="KAF1303891.1"/>
    </source>
</evidence>
<gene>
    <name evidence="1" type="ORF">BAU17_13970</name>
</gene>
<dbReference type="EMBL" id="MAEL01000036">
    <property type="protein sequence ID" value="KAF1303891.1"/>
    <property type="molecule type" value="Genomic_DNA"/>
</dbReference>
<sequence>MGGESFRKKVADMAYPQEFDKQRGVSQKSKDIEKIVIELIHPIIEEKGYILVNDIYELMSNHIELSSNVEGKEWEKMPERIIKYEWKKMSEDVCDKYGYTKEPLNNALKKELGITHLTPQARPVVLHNVPKAPTLD</sequence>
<reference evidence="1 2" key="1">
    <citation type="submission" date="2016-06" db="EMBL/GenBank/DDBJ databases">
        <title>Four novel species of enterococci isolated from chicken manure.</title>
        <authorList>
            <person name="Van Tyne D."/>
        </authorList>
    </citation>
    <scope>NUCLEOTIDE SEQUENCE [LARGE SCALE GENOMIC DNA]</scope>
    <source>
        <strain evidence="1 2">CU12B</strain>
    </source>
</reference>
<keyword evidence="2" id="KW-1185">Reference proteome</keyword>
<accession>A0ABQ6YZD1</accession>
<protein>
    <submittedName>
        <fullName evidence="1">Uncharacterized protein</fullName>
    </submittedName>
</protein>
<organism evidence="1 2">
    <name type="scientific">Candidatus Enterococcus willemsii</name>
    <dbReference type="NCBI Taxonomy" id="1857215"/>
    <lineage>
        <taxon>Bacteria</taxon>
        <taxon>Bacillati</taxon>
        <taxon>Bacillota</taxon>
        <taxon>Bacilli</taxon>
        <taxon>Lactobacillales</taxon>
        <taxon>Enterococcaceae</taxon>
        <taxon>Enterococcus</taxon>
    </lineage>
</organism>
<name>A0ABQ6YZD1_9ENTE</name>
<dbReference type="RefSeq" id="WP_161902070.1">
    <property type="nucleotide sequence ID" value="NZ_MAEL01000036.1"/>
</dbReference>
<dbReference type="Proteomes" id="UP000782705">
    <property type="component" value="Unassembled WGS sequence"/>
</dbReference>
<evidence type="ECO:0000313" key="2">
    <source>
        <dbReference type="Proteomes" id="UP000782705"/>
    </source>
</evidence>
<proteinExistence type="predicted"/>
<comment type="caution">
    <text evidence="1">The sequence shown here is derived from an EMBL/GenBank/DDBJ whole genome shotgun (WGS) entry which is preliminary data.</text>
</comment>